<evidence type="ECO:0000256" key="3">
    <source>
        <dbReference type="ARBA" id="ARBA00008895"/>
    </source>
</evidence>
<comment type="cofactor">
    <cofactor evidence="1">
        <name>Mn(2+)</name>
        <dbReference type="ChEBI" id="CHEBI:29035"/>
    </cofactor>
</comment>
<dbReference type="Proteomes" id="UP000301870">
    <property type="component" value="Chromosome 16"/>
</dbReference>
<dbReference type="GO" id="GO:0016787">
    <property type="term" value="F:hydrolase activity"/>
    <property type="evidence" value="ECO:0007669"/>
    <property type="project" value="UniProtKB-KW"/>
</dbReference>
<feature type="transmembrane region" description="Helical" evidence="10">
    <location>
        <begin position="371"/>
        <end position="389"/>
    </location>
</feature>
<dbReference type="PANTHER" id="PTHR13315:SF0">
    <property type="entry name" value="METALLOPHOSPHOESTERASE 1"/>
    <property type="match status" value="1"/>
</dbReference>
<evidence type="ECO:0000256" key="6">
    <source>
        <dbReference type="ARBA" id="ARBA00022801"/>
    </source>
</evidence>
<dbReference type="OrthoDB" id="9984693at2759"/>
<comment type="subcellular location">
    <subcellularLocation>
        <location evidence="2">Membrane</location>
        <topology evidence="2">Multi-pass membrane protein</topology>
    </subcellularLocation>
</comment>
<dbReference type="Pfam" id="PF00149">
    <property type="entry name" value="Metallophos"/>
    <property type="match status" value="1"/>
</dbReference>
<dbReference type="SUPFAM" id="SSF56300">
    <property type="entry name" value="Metallo-dependent phosphatases"/>
    <property type="match status" value="1"/>
</dbReference>
<name>A0A9J7DZC4_SPOLT</name>
<dbReference type="GO" id="GO:0046872">
    <property type="term" value="F:metal ion binding"/>
    <property type="evidence" value="ECO:0007669"/>
    <property type="project" value="UniProtKB-KW"/>
</dbReference>
<evidence type="ECO:0000256" key="10">
    <source>
        <dbReference type="SAM" id="Phobius"/>
    </source>
</evidence>
<dbReference type="InterPro" id="IPR033308">
    <property type="entry name" value="PGAP5/Cdc1/Ted1"/>
</dbReference>
<keyword evidence="5" id="KW-0479">Metal-binding</keyword>
<evidence type="ECO:0000256" key="9">
    <source>
        <dbReference type="ARBA" id="ARBA00023211"/>
    </source>
</evidence>
<evidence type="ECO:0000256" key="5">
    <source>
        <dbReference type="ARBA" id="ARBA00022723"/>
    </source>
</evidence>
<dbReference type="PANTHER" id="PTHR13315">
    <property type="entry name" value="METALLO PHOSPHOESTERASE RELATED"/>
    <property type="match status" value="1"/>
</dbReference>
<keyword evidence="6" id="KW-0378">Hydrolase</keyword>
<dbReference type="GO" id="GO:0016020">
    <property type="term" value="C:membrane"/>
    <property type="evidence" value="ECO:0007669"/>
    <property type="project" value="UniProtKB-SubCell"/>
</dbReference>
<dbReference type="GO" id="GO:0006506">
    <property type="term" value="P:GPI anchor biosynthetic process"/>
    <property type="evidence" value="ECO:0007669"/>
    <property type="project" value="InterPro"/>
</dbReference>
<evidence type="ECO:0000256" key="7">
    <source>
        <dbReference type="ARBA" id="ARBA00022989"/>
    </source>
</evidence>
<evidence type="ECO:0000256" key="8">
    <source>
        <dbReference type="ARBA" id="ARBA00023136"/>
    </source>
</evidence>
<feature type="domain" description="Calcineurin-like phosphoesterase" evidence="11">
    <location>
        <begin position="84"/>
        <end position="316"/>
    </location>
</feature>
<keyword evidence="8 10" id="KW-0472">Membrane</keyword>
<dbReference type="InterPro" id="IPR004843">
    <property type="entry name" value="Calcineurin-like_PHP"/>
</dbReference>
<dbReference type="GeneID" id="111352970"/>
<proteinExistence type="inferred from homology"/>
<evidence type="ECO:0000256" key="2">
    <source>
        <dbReference type="ARBA" id="ARBA00004141"/>
    </source>
</evidence>
<dbReference type="InterPro" id="IPR029052">
    <property type="entry name" value="Metallo-depent_PP-like"/>
</dbReference>
<gene>
    <name evidence="13" type="primary">LOC111352970</name>
</gene>
<sequence>MRHPAMGTTTKYYEKFGGREPGAKIVPVLNTMRRTTKKILTFIFGVLFAVIYCEFIIYYVVVIQCSWPVIKTPYNESQSLKAFIFADPHLLGPRQGHWLDKWRREWQMHQAFQSIMALHRPDVVFVLGDLFDEGEWSTDRQFAGYVAHFHEMFPVPTDTQMHVVAGNHDIGFHNYISRQSDQRFKKYLNTTSVQLITIKDNHFVLINSMAMHGDSCELCTQARNHLLKVAGIFKCAQDPLFCYDGIKKIEFSKPILMQHFPLYRKSDAVCTDPDAPPLPERNKEFIPRYDSLSKEATDFLVTRVKPKVVFGGHTHHGCLQHHVYENPEHLEFEEYSVPSFSWRNRPNPKFMLVTITPDDYAVHKCELPRETTIVITGIIMLFAVIWVTTQRKLIGR</sequence>
<keyword evidence="9" id="KW-0464">Manganese</keyword>
<dbReference type="CTD" id="34116"/>
<evidence type="ECO:0000313" key="12">
    <source>
        <dbReference type="Proteomes" id="UP000301870"/>
    </source>
</evidence>
<reference evidence="13" key="1">
    <citation type="submission" date="2025-08" db="UniProtKB">
        <authorList>
            <consortium name="RefSeq"/>
        </authorList>
    </citation>
    <scope>IDENTIFICATION</scope>
    <source>
        <strain evidence="13">Ishihara</strain>
        <tissue evidence="13">Whole body</tissue>
    </source>
</reference>
<feature type="transmembrane region" description="Helical" evidence="10">
    <location>
        <begin position="39"/>
        <end position="61"/>
    </location>
</feature>
<dbReference type="RefSeq" id="XP_022821485.1">
    <property type="nucleotide sequence ID" value="XM_022965717.1"/>
</dbReference>
<dbReference type="KEGG" id="sliu:111352970"/>
<comment type="similarity">
    <text evidence="3">Belongs to the metallophosphoesterase superfamily. MPPE1 family.</text>
</comment>
<keyword evidence="7 10" id="KW-1133">Transmembrane helix</keyword>
<evidence type="ECO:0000313" key="13">
    <source>
        <dbReference type="RefSeq" id="XP_022821485.1"/>
    </source>
</evidence>
<keyword evidence="4 10" id="KW-0812">Transmembrane</keyword>
<evidence type="ECO:0000259" key="11">
    <source>
        <dbReference type="Pfam" id="PF00149"/>
    </source>
</evidence>
<dbReference type="AlphaFoldDB" id="A0A9J7DZC4"/>
<organism evidence="12 13">
    <name type="scientific">Spodoptera litura</name>
    <name type="common">Asian cotton leafworm</name>
    <dbReference type="NCBI Taxonomy" id="69820"/>
    <lineage>
        <taxon>Eukaryota</taxon>
        <taxon>Metazoa</taxon>
        <taxon>Ecdysozoa</taxon>
        <taxon>Arthropoda</taxon>
        <taxon>Hexapoda</taxon>
        <taxon>Insecta</taxon>
        <taxon>Pterygota</taxon>
        <taxon>Neoptera</taxon>
        <taxon>Endopterygota</taxon>
        <taxon>Lepidoptera</taxon>
        <taxon>Glossata</taxon>
        <taxon>Ditrysia</taxon>
        <taxon>Noctuoidea</taxon>
        <taxon>Noctuidae</taxon>
        <taxon>Amphipyrinae</taxon>
        <taxon>Spodoptera</taxon>
    </lineage>
</organism>
<protein>
    <submittedName>
        <fullName evidence="13">Metallophosphoesterase 1 homolog isoform X1</fullName>
    </submittedName>
</protein>
<accession>A0A9J7DZC4</accession>
<dbReference type="Gene3D" id="3.60.21.10">
    <property type="match status" value="1"/>
</dbReference>
<keyword evidence="12" id="KW-1185">Reference proteome</keyword>
<evidence type="ECO:0000256" key="4">
    <source>
        <dbReference type="ARBA" id="ARBA00022692"/>
    </source>
</evidence>
<evidence type="ECO:0000256" key="1">
    <source>
        <dbReference type="ARBA" id="ARBA00001936"/>
    </source>
</evidence>